<name>A0A133UF32_9EURY</name>
<accession>A0A133UF32</accession>
<dbReference type="EMBL" id="LHXN01000030">
    <property type="protein sequence ID" value="KXA92789.1"/>
    <property type="molecule type" value="Genomic_DNA"/>
</dbReference>
<evidence type="ECO:0000256" key="1">
    <source>
        <dbReference type="SAM" id="Phobius"/>
    </source>
</evidence>
<feature type="transmembrane region" description="Helical" evidence="1">
    <location>
        <begin position="6"/>
        <end position="28"/>
    </location>
</feature>
<sequence>MSKEVIFMSTSALYILIFLGILGLIVSLEWDKISRVRRIDLKKIAVILIILFFLGTALASLFR</sequence>
<gene>
    <name evidence="2" type="ORF">AKJ64_02215</name>
</gene>
<keyword evidence="3" id="KW-1185">Reference proteome</keyword>
<protein>
    <submittedName>
        <fullName evidence="2">Uncharacterized protein</fullName>
    </submittedName>
</protein>
<organism evidence="2 3">
    <name type="scientific">candidate division MSBL1 archaeon SCGC-AAA259E17</name>
    <dbReference type="NCBI Taxonomy" id="1698263"/>
    <lineage>
        <taxon>Archaea</taxon>
        <taxon>Methanobacteriati</taxon>
        <taxon>Methanobacteriota</taxon>
        <taxon>candidate division MSBL1</taxon>
    </lineage>
</organism>
<dbReference type="Proteomes" id="UP000070373">
    <property type="component" value="Unassembled WGS sequence"/>
</dbReference>
<keyword evidence="1" id="KW-1133">Transmembrane helix</keyword>
<evidence type="ECO:0000313" key="3">
    <source>
        <dbReference type="Proteomes" id="UP000070373"/>
    </source>
</evidence>
<keyword evidence="1" id="KW-0472">Membrane</keyword>
<dbReference type="AlphaFoldDB" id="A0A133UF32"/>
<evidence type="ECO:0000313" key="2">
    <source>
        <dbReference type="EMBL" id="KXA92789.1"/>
    </source>
</evidence>
<proteinExistence type="predicted"/>
<comment type="caution">
    <text evidence="2">The sequence shown here is derived from an EMBL/GenBank/DDBJ whole genome shotgun (WGS) entry which is preliminary data.</text>
</comment>
<reference evidence="2 3" key="1">
    <citation type="journal article" date="2016" name="Sci. Rep.">
        <title>Metabolic traits of an uncultured archaeal lineage -MSBL1- from brine pools of the Red Sea.</title>
        <authorList>
            <person name="Mwirichia R."/>
            <person name="Alam I."/>
            <person name="Rashid M."/>
            <person name="Vinu M."/>
            <person name="Ba-Alawi W."/>
            <person name="Anthony Kamau A."/>
            <person name="Kamanda Ngugi D."/>
            <person name="Goker M."/>
            <person name="Klenk H.P."/>
            <person name="Bajic V."/>
            <person name="Stingl U."/>
        </authorList>
    </citation>
    <scope>NUCLEOTIDE SEQUENCE [LARGE SCALE GENOMIC DNA]</scope>
    <source>
        <strain evidence="2">SCGC-AAA259E17</strain>
    </source>
</reference>
<feature type="transmembrane region" description="Helical" evidence="1">
    <location>
        <begin position="44"/>
        <end position="62"/>
    </location>
</feature>
<keyword evidence="1" id="KW-0812">Transmembrane</keyword>